<sequence length="82" mass="9097">MKCGRSSSPSISLLLLMIIVIGRLPGLCFGRAIAIDEGRKWQFESSTPSKWNSDTISPLQHSGEEYWTSKRSVPEGPNPLHN</sequence>
<evidence type="ECO:0000313" key="3">
    <source>
        <dbReference type="EMBL" id="KAK1313734.1"/>
    </source>
</evidence>
<dbReference type="EMBL" id="JAUJYO010000006">
    <property type="protein sequence ID" value="KAK1313734.1"/>
    <property type="molecule type" value="Genomic_DNA"/>
</dbReference>
<feature type="signal peptide" evidence="2">
    <location>
        <begin position="1"/>
        <end position="30"/>
    </location>
</feature>
<reference evidence="3" key="2">
    <citation type="submission" date="2023-06" db="EMBL/GenBank/DDBJ databases">
        <authorList>
            <person name="Ma L."/>
            <person name="Liu K.-W."/>
            <person name="Li Z."/>
            <person name="Hsiao Y.-Y."/>
            <person name="Qi Y."/>
            <person name="Fu T."/>
            <person name="Tang G."/>
            <person name="Zhang D."/>
            <person name="Sun W.-H."/>
            <person name="Liu D.-K."/>
            <person name="Li Y."/>
            <person name="Chen G.-Z."/>
            <person name="Liu X.-D."/>
            <person name="Liao X.-Y."/>
            <person name="Jiang Y.-T."/>
            <person name="Yu X."/>
            <person name="Hao Y."/>
            <person name="Huang J."/>
            <person name="Zhao X.-W."/>
            <person name="Ke S."/>
            <person name="Chen Y.-Y."/>
            <person name="Wu W.-L."/>
            <person name="Hsu J.-L."/>
            <person name="Lin Y.-F."/>
            <person name="Huang M.-D."/>
            <person name="Li C.-Y."/>
            <person name="Huang L."/>
            <person name="Wang Z.-W."/>
            <person name="Zhao X."/>
            <person name="Zhong W.-Y."/>
            <person name="Peng D.-H."/>
            <person name="Ahmad S."/>
            <person name="Lan S."/>
            <person name="Zhang J.-S."/>
            <person name="Tsai W.-C."/>
            <person name="Van De Peer Y."/>
            <person name="Liu Z.-J."/>
        </authorList>
    </citation>
    <scope>NUCLEOTIDE SEQUENCE</scope>
    <source>
        <strain evidence="3">CP</strain>
        <tissue evidence="3">Leaves</tissue>
    </source>
</reference>
<organism evidence="3 4">
    <name type="scientific">Acorus calamus</name>
    <name type="common">Sweet flag</name>
    <dbReference type="NCBI Taxonomy" id="4465"/>
    <lineage>
        <taxon>Eukaryota</taxon>
        <taxon>Viridiplantae</taxon>
        <taxon>Streptophyta</taxon>
        <taxon>Embryophyta</taxon>
        <taxon>Tracheophyta</taxon>
        <taxon>Spermatophyta</taxon>
        <taxon>Magnoliopsida</taxon>
        <taxon>Liliopsida</taxon>
        <taxon>Acoraceae</taxon>
        <taxon>Acorus</taxon>
    </lineage>
</organism>
<accession>A0AAV9ELB0</accession>
<keyword evidence="2" id="KW-0732">Signal</keyword>
<dbReference type="Proteomes" id="UP001180020">
    <property type="component" value="Unassembled WGS sequence"/>
</dbReference>
<feature type="chain" id="PRO_5043877533" evidence="2">
    <location>
        <begin position="31"/>
        <end position="82"/>
    </location>
</feature>
<comment type="caution">
    <text evidence="3">The sequence shown here is derived from an EMBL/GenBank/DDBJ whole genome shotgun (WGS) entry which is preliminary data.</text>
</comment>
<reference evidence="3" key="1">
    <citation type="journal article" date="2023" name="Nat. Commun.">
        <title>Diploid and tetraploid genomes of Acorus and the evolution of monocots.</title>
        <authorList>
            <person name="Ma L."/>
            <person name="Liu K.W."/>
            <person name="Li Z."/>
            <person name="Hsiao Y.Y."/>
            <person name="Qi Y."/>
            <person name="Fu T."/>
            <person name="Tang G.D."/>
            <person name="Zhang D."/>
            <person name="Sun W.H."/>
            <person name="Liu D.K."/>
            <person name="Li Y."/>
            <person name="Chen G.Z."/>
            <person name="Liu X.D."/>
            <person name="Liao X.Y."/>
            <person name="Jiang Y.T."/>
            <person name="Yu X."/>
            <person name="Hao Y."/>
            <person name="Huang J."/>
            <person name="Zhao X.W."/>
            <person name="Ke S."/>
            <person name="Chen Y.Y."/>
            <person name="Wu W.L."/>
            <person name="Hsu J.L."/>
            <person name="Lin Y.F."/>
            <person name="Huang M.D."/>
            <person name="Li C.Y."/>
            <person name="Huang L."/>
            <person name="Wang Z.W."/>
            <person name="Zhao X."/>
            <person name="Zhong W.Y."/>
            <person name="Peng D.H."/>
            <person name="Ahmad S."/>
            <person name="Lan S."/>
            <person name="Zhang J.S."/>
            <person name="Tsai W.C."/>
            <person name="Van de Peer Y."/>
            <person name="Liu Z.J."/>
        </authorList>
    </citation>
    <scope>NUCLEOTIDE SEQUENCE</scope>
    <source>
        <strain evidence="3">CP</strain>
    </source>
</reference>
<evidence type="ECO:0000256" key="2">
    <source>
        <dbReference type="SAM" id="SignalP"/>
    </source>
</evidence>
<evidence type="ECO:0000256" key="1">
    <source>
        <dbReference type="SAM" id="MobiDB-lite"/>
    </source>
</evidence>
<name>A0AAV9ELB0_ACOCL</name>
<feature type="region of interest" description="Disordered" evidence="1">
    <location>
        <begin position="63"/>
        <end position="82"/>
    </location>
</feature>
<evidence type="ECO:0000313" key="4">
    <source>
        <dbReference type="Proteomes" id="UP001180020"/>
    </source>
</evidence>
<keyword evidence="4" id="KW-1185">Reference proteome</keyword>
<proteinExistence type="predicted"/>
<gene>
    <name evidence="3" type="ORF">QJS10_CPA06g00372</name>
</gene>
<dbReference type="AlphaFoldDB" id="A0AAV9ELB0"/>
<protein>
    <submittedName>
        <fullName evidence="3">Uncharacterized protein</fullName>
    </submittedName>
</protein>